<evidence type="ECO:0000256" key="1">
    <source>
        <dbReference type="SAM" id="SignalP"/>
    </source>
</evidence>
<dbReference type="Proteomes" id="UP001228044">
    <property type="component" value="Unassembled WGS sequence"/>
</dbReference>
<keyword evidence="3" id="KW-1185">Reference proteome</keyword>
<gene>
    <name evidence="2" type="ORF">QWJ38_09545</name>
</gene>
<dbReference type="RefSeq" id="WP_290358812.1">
    <property type="nucleotide sequence ID" value="NZ_JAUHHC010000002.1"/>
</dbReference>
<evidence type="ECO:0000313" key="3">
    <source>
        <dbReference type="Proteomes" id="UP001228044"/>
    </source>
</evidence>
<name>A0ABT8DW50_9BURK</name>
<organism evidence="2 3">
    <name type="scientific">Roseateles violae</name>
    <dbReference type="NCBI Taxonomy" id="3058042"/>
    <lineage>
        <taxon>Bacteria</taxon>
        <taxon>Pseudomonadati</taxon>
        <taxon>Pseudomonadota</taxon>
        <taxon>Betaproteobacteria</taxon>
        <taxon>Burkholderiales</taxon>
        <taxon>Sphaerotilaceae</taxon>
        <taxon>Roseateles</taxon>
    </lineage>
</organism>
<protein>
    <submittedName>
        <fullName evidence="2">PEP-CTERM sorting domain-containing protein</fullName>
    </submittedName>
</protein>
<comment type="caution">
    <text evidence="2">The sequence shown here is derived from an EMBL/GenBank/DDBJ whole genome shotgun (WGS) entry which is preliminary data.</text>
</comment>
<feature type="chain" id="PRO_5045565684" evidence="1">
    <location>
        <begin position="26"/>
        <end position="450"/>
    </location>
</feature>
<reference evidence="2 3" key="1">
    <citation type="submission" date="2023-06" db="EMBL/GenBank/DDBJ databases">
        <title>Pelomonas sp. PFR6 16S ribosomal RNA gene Genome sequencing and assembly.</title>
        <authorList>
            <person name="Woo H."/>
        </authorList>
    </citation>
    <scope>NUCLEOTIDE SEQUENCE [LARGE SCALE GENOMIC DNA]</scope>
    <source>
        <strain evidence="2 3">PFR6</strain>
    </source>
</reference>
<accession>A0ABT8DW50</accession>
<keyword evidence="1" id="KW-0732">Signal</keyword>
<dbReference type="InterPro" id="IPR013424">
    <property type="entry name" value="Ice-binding_C"/>
</dbReference>
<dbReference type="EMBL" id="JAUHHC010000002">
    <property type="protein sequence ID" value="MDN3920519.1"/>
    <property type="molecule type" value="Genomic_DNA"/>
</dbReference>
<sequence length="450" mass="47245">MNPASLLGRCAAAIALAAASLCADAATPTTGTLFSLRQQNSANSGNFATGDIMVWGAQNVQPPLDQPGATVYGYSANCPSGAVCGSLASDPDWIKQRLFERDWSFYPHQYYASRPYDDKMTGPWSLILSTSPTFAPGTNSVIQTPSIGDVAAMPFVQSMTINGAGLTPSISWVSPNAPPASVSEMRVRIVDNSHPVTVVSRVATNPGSFQQGDLIYISEALPSNNYTVPTGLLQYGTHYSIAIELTHTRADGTPVSRSSSYFDFLPIDPNTLPGGVGNIQLPTLTPVPTTSGLLGGPLYGFNVAHVSANSVTFIDPIVATGFSYKTGAGDPNFRSVQIASEVGDGLYEVYGWDGASWILLQSGLAAGQAFDFTAHGYAGGVDRFEVRGIETSAELNPFEVTAFVTGLTFMSDGSFTGTMQAITVNVPEPGSAALLLCGLAALAGRIRRRA</sequence>
<proteinExistence type="predicted"/>
<evidence type="ECO:0000313" key="2">
    <source>
        <dbReference type="EMBL" id="MDN3920519.1"/>
    </source>
</evidence>
<feature type="signal peptide" evidence="1">
    <location>
        <begin position="1"/>
        <end position="25"/>
    </location>
</feature>
<dbReference type="NCBIfam" id="TIGR02595">
    <property type="entry name" value="PEP_CTERM"/>
    <property type="match status" value="1"/>
</dbReference>